<dbReference type="EMBL" id="PSQE01000004">
    <property type="protein sequence ID" value="RHN65072.1"/>
    <property type="molecule type" value="Genomic_DNA"/>
</dbReference>
<evidence type="ECO:0000256" key="1">
    <source>
        <dbReference type="SAM" id="MobiDB-lite"/>
    </source>
</evidence>
<name>A0A396IHK7_MEDTR</name>
<feature type="region of interest" description="Disordered" evidence="1">
    <location>
        <begin position="37"/>
        <end position="61"/>
    </location>
</feature>
<dbReference type="Gramene" id="rna27965">
    <property type="protein sequence ID" value="RHN65072.1"/>
    <property type="gene ID" value="gene27965"/>
</dbReference>
<sequence>MEEDGMFYQPHEEAEGEEVGHDEDVEADYLVADDIVSEAQPKPESRRRRRGPLIPSCPVVGPPFPGGLETTVLLSNYARHVEIPLWVNHHNVSV</sequence>
<feature type="region of interest" description="Disordered" evidence="1">
    <location>
        <begin position="1"/>
        <end position="23"/>
    </location>
</feature>
<comment type="caution">
    <text evidence="2">The sequence shown here is derived from an EMBL/GenBank/DDBJ whole genome shotgun (WGS) entry which is preliminary data.</text>
</comment>
<reference evidence="2" key="1">
    <citation type="journal article" date="2018" name="Nat. Plants">
        <title>Whole-genome landscape of Medicago truncatula symbiotic genes.</title>
        <authorList>
            <person name="Pecrix Y."/>
            <person name="Gamas P."/>
            <person name="Carrere S."/>
        </authorList>
    </citation>
    <scope>NUCLEOTIDE SEQUENCE</scope>
    <source>
        <tissue evidence="2">Leaves</tissue>
    </source>
</reference>
<proteinExistence type="predicted"/>
<accession>A0A396IHK7</accession>
<feature type="compositionally biased region" description="Acidic residues" evidence="1">
    <location>
        <begin position="14"/>
        <end position="23"/>
    </location>
</feature>
<dbReference type="AlphaFoldDB" id="A0A396IHK7"/>
<organism evidence="2">
    <name type="scientific">Medicago truncatula</name>
    <name type="common">Barrel medic</name>
    <name type="synonym">Medicago tribuloides</name>
    <dbReference type="NCBI Taxonomy" id="3880"/>
    <lineage>
        <taxon>Eukaryota</taxon>
        <taxon>Viridiplantae</taxon>
        <taxon>Streptophyta</taxon>
        <taxon>Embryophyta</taxon>
        <taxon>Tracheophyta</taxon>
        <taxon>Spermatophyta</taxon>
        <taxon>Magnoliopsida</taxon>
        <taxon>eudicotyledons</taxon>
        <taxon>Gunneridae</taxon>
        <taxon>Pentapetalae</taxon>
        <taxon>rosids</taxon>
        <taxon>fabids</taxon>
        <taxon>Fabales</taxon>
        <taxon>Fabaceae</taxon>
        <taxon>Papilionoideae</taxon>
        <taxon>50 kb inversion clade</taxon>
        <taxon>NPAAA clade</taxon>
        <taxon>Hologalegina</taxon>
        <taxon>IRL clade</taxon>
        <taxon>Trifolieae</taxon>
        <taxon>Medicago</taxon>
    </lineage>
</organism>
<protein>
    <submittedName>
        <fullName evidence="2">Uncharacterized protein</fullName>
    </submittedName>
</protein>
<gene>
    <name evidence="2" type="ORF">MtrunA17_Chr4g0075961</name>
</gene>
<evidence type="ECO:0000313" key="2">
    <source>
        <dbReference type="EMBL" id="RHN65072.1"/>
    </source>
</evidence>
<dbReference type="Proteomes" id="UP000265566">
    <property type="component" value="Chromosome 4"/>
</dbReference>